<reference evidence="10 11" key="1">
    <citation type="submission" date="2017-09" db="EMBL/GenBank/DDBJ databases">
        <title>Depth-based differentiation of microbial function through sediment-hosted aquifers and enrichment of novel symbionts in the deep terrestrial subsurface.</title>
        <authorList>
            <person name="Probst A.J."/>
            <person name="Ladd B."/>
            <person name="Jarett J.K."/>
            <person name="Geller-Mcgrath D.E."/>
            <person name="Sieber C.M."/>
            <person name="Emerson J.B."/>
            <person name="Anantharaman K."/>
            <person name="Thomas B.C."/>
            <person name="Malmstrom R."/>
            <person name="Stieglmeier M."/>
            <person name="Klingl A."/>
            <person name="Woyke T."/>
            <person name="Ryan C.M."/>
            <person name="Banfield J.F."/>
        </authorList>
    </citation>
    <scope>NUCLEOTIDE SEQUENCE [LARGE SCALE GENOMIC DNA]</scope>
    <source>
        <strain evidence="10">CG23_combo_of_CG06-09_8_20_14_all_39_39</strain>
    </source>
</reference>
<dbReference type="GO" id="GO:0016787">
    <property type="term" value="F:hydrolase activity"/>
    <property type="evidence" value="ECO:0007669"/>
    <property type="project" value="UniProtKB-KW"/>
</dbReference>
<keyword evidence="6 8" id="KW-0460">Magnesium</keyword>
<dbReference type="InterPro" id="IPR050556">
    <property type="entry name" value="Type_II_TA_system_RNase"/>
</dbReference>
<organism evidence="10 11">
    <name type="scientific">Candidatus Kuenenbacteria bacterium CG23_combo_of_CG06-09_8_20_14_all_39_39</name>
    <dbReference type="NCBI Taxonomy" id="1974623"/>
    <lineage>
        <taxon>Bacteria</taxon>
        <taxon>Candidatus Kueneniibacteriota</taxon>
    </lineage>
</organism>
<evidence type="ECO:0000256" key="8">
    <source>
        <dbReference type="HAMAP-Rule" id="MF_00265"/>
    </source>
</evidence>
<dbReference type="Gene3D" id="3.40.50.1010">
    <property type="entry name" value="5'-nuclease"/>
    <property type="match status" value="1"/>
</dbReference>
<evidence type="ECO:0000256" key="4">
    <source>
        <dbReference type="ARBA" id="ARBA00022723"/>
    </source>
</evidence>
<evidence type="ECO:0000256" key="2">
    <source>
        <dbReference type="ARBA" id="ARBA00022649"/>
    </source>
</evidence>
<comment type="cofactor">
    <cofactor evidence="1 8">
        <name>Mg(2+)</name>
        <dbReference type="ChEBI" id="CHEBI:18420"/>
    </cofactor>
</comment>
<dbReference type="GO" id="GO:0004540">
    <property type="term" value="F:RNA nuclease activity"/>
    <property type="evidence" value="ECO:0007669"/>
    <property type="project" value="InterPro"/>
</dbReference>
<gene>
    <name evidence="8" type="primary">vapC</name>
    <name evidence="10" type="ORF">COX28_01225</name>
</gene>
<dbReference type="EMBL" id="PCRX01000023">
    <property type="protein sequence ID" value="PIP29054.1"/>
    <property type="molecule type" value="Genomic_DNA"/>
</dbReference>
<evidence type="ECO:0000313" key="10">
    <source>
        <dbReference type="EMBL" id="PIP29054.1"/>
    </source>
</evidence>
<evidence type="ECO:0000256" key="1">
    <source>
        <dbReference type="ARBA" id="ARBA00001946"/>
    </source>
</evidence>
<protein>
    <recommendedName>
        <fullName evidence="8">Ribonuclease VapC</fullName>
        <shortName evidence="8">RNase VapC</shortName>
        <ecNumber evidence="8">3.1.-.-</ecNumber>
    </recommendedName>
    <alternativeName>
        <fullName evidence="8">Toxin VapC</fullName>
    </alternativeName>
</protein>
<evidence type="ECO:0000256" key="3">
    <source>
        <dbReference type="ARBA" id="ARBA00022722"/>
    </source>
</evidence>
<comment type="caution">
    <text evidence="10">The sequence shown here is derived from an EMBL/GenBank/DDBJ whole genome shotgun (WGS) entry which is preliminary data.</text>
</comment>
<feature type="domain" description="PIN" evidence="9">
    <location>
        <begin position="1"/>
        <end position="118"/>
    </location>
</feature>
<name>A0A2G9Z7E1_9BACT</name>
<evidence type="ECO:0000256" key="6">
    <source>
        <dbReference type="ARBA" id="ARBA00022842"/>
    </source>
</evidence>
<keyword evidence="3 8" id="KW-0540">Nuclease</keyword>
<evidence type="ECO:0000256" key="5">
    <source>
        <dbReference type="ARBA" id="ARBA00022801"/>
    </source>
</evidence>
<dbReference type="SMART" id="SM00670">
    <property type="entry name" value="PINc"/>
    <property type="match status" value="1"/>
</dbReference>
<keyword evidence="5 8" id="KW-0378">Hydrolase</keyword>
<feature type="binding site" evidence="8">
    <location>
        <position position="5"/>
    </location>
    <ligand>
        <name>Mg(2+)</name>
        <dbReference type="ChEBI" id="CHEBI:18420"/>
    </ligand>
</feature>
<dbReference type="InterPro" id="IPR022907">
    <property type="entry name" value="VapC_family"/>
</dbReference>
<dbReference type="SUPFAM" id="SSF88723">
    <property type="entry name" value="PIN domain-like"/>
    <property type="match status" value="1"/>
</dbReference>
<keyword evidence="4 8" id="KW-0479">Metal-binding</keyword>
<keyword evidence="2 8" id="KW-1277">Toxin-antitoxin system</keyword>
<feature type="binding site" evidence="8">
    <location>
        <position position="95"/>
    </location>
    <ligand>
        <name>Mg(2+)</name>
        <dbReference type="ChEBI" id="CHEBI:18420"/>
    </ligand>
</feature>
<proteinExistence type="inferred from homology"/>
<dbReference type="PANTHER" id="PTHR33653">
    <property type="entry name" value="RIBONUCLEASE VAPC2"/>
    <property type="match status" value="1"/>
</dbReference>
<dbReference type="EC" id="3.1.-.-" evidence="8"/>
<comment type="similarity">
    <text evidence="7 8">Belongs to the PINc/VapC protein family.</text>
</comment>
<dbReference type="PANTHER" id="PTHR33653:SF1">
    <property type="entry name" value="RIBONUCLEASE VAPC2"/>
    <property type="match status" value="1"/>
</dbReference>
<keyword evidence="8" id="KW-0800">Toxin</keyword>
<dbReference type="GO" id="GO:0000287">
    <property type="term" value="F:magnesium ion binding"/>
    <property type="evidence" value="ECO:0007669"/>
    <property type="project" value="UniProtKB-UniRule"/>
</dbReference>
<dbReference type="AlphaFoldDB" id="A0A2G9Z7E1"/>
<sequence length="129" mass="14397">MVILDTSIIIDHLRRSQGKKTNLMSLASQIAKENLAISTITIQELYEGQSTKHKDKETSLLSTVTPLKILPYTYETAQLAGEIARDLKQPIEFTDAAIAATAIINGALLATLNKKHFQSIRDLELWDKF</sequence>
<dbReference type="InterPro" id="IPR029060">
    <property type="entry name" value="PIN-like_dom_sf"/>
</dbReference>
<dbReference type="GO" id="GO:0090729">
    <property type="term" value="F:toxin activity"/>
    <property type="evidence" value="ECO:0007669"/>
    <property type="project" value="UniProtKB-KW"/>
</dbReference>
<evidence type="ECO:0000259" key="9">
    <source>
        <dbReference type="SMART" id="SM00670"/>
    </source>
</evidence>
<accession>A0A2G9Z7E1</accession>
<evidence type="ECO:0000313" key="11">
    <source>
        <dbReference type="Proteomes" id="UP000231235"/>
    </source>
</evidence>
<dbReference type="Proteomes" id="UP000231235">
    <property type="component" value="Unassembled WGS sequence"/>
</dbReference>
<dbReference type="Pfam" id="PF01850">
    <property type="entry name" value="PIN"/>
    <property type="match status" value="1"/>
</dbReference>
<comment type="function">
    <text evidence="8">Toxic component of a toxin-antitoxin (TA) system. An RNase.</text>
</comment>
<dbReference type="InterPro" id="IPR002716">
    <property type="entry name" value="PIN_dom"/>
</dbReference>
<dbReference type="HAMAP" id="MF_00265">
    <property type="entry name" value="VapC_Nob1"/>
    <property type="match status" value="1"/>
</dbReference>
<evidence type="ECO:0000256" key="7">
    <source>
        <dbReference type="ARBA" id="ARBA00038093"/>
    </source>
</evidence>